<dbReference type="InterPro" id="IPR036736">
    <property type="entry name" value="ACP-like_sf"/>
</dbReference>
<dbReference type="RefSeq" id="WP_344896570.1">
    <property type="nucleotide sequence ID" value="NZ_BAABAS010000006.1"/>
</dbReference>
<feature type="domain" description="Carrier" evidence="1">
    <location>
        <begin position="2"/>
        <end position="76"/>
    </location>
</feature>
<dbReference type="SUPFAM" id="SSF47336">
    <property type="entry name" value="ACP-like"/>
    <property type="match status" value="1"/>
</dbReference>
<proteinExistence type="predicted"/>
<name>A0ABP8C2M7_9ACTN</name>
<dbReference type="Gene3D" id="1.10.1200.10">
    <property type="entry name" value="ACP-like"/>
    <property type="match status" value="1"/>
</dbReference>
<evidence type="ECO:0000259" key="1">
    <source>
        <dbReference type="PROSITE" id="PS50075"/>
    </source>
</evidence>
<organism evidence="2 3">
    <name type="scientific">Actinomadura meridiana</name>
    <dbReference type="NCBI Taxonomy" id="559626"/>
    <lineage>
        <taxon>Bacteria</taxon>
        <taxon>Bacillati</taxon>
        <taxon>Actinomycetota</taxon>
        <taxon>Actinomycetes</taxon>
        <taxon>Streptosporangiales</taxon>
        <taxon>Thermomonosporaceae</taxon>
        <taxon>Actinomadura</taxon>
    </lineage>
</organism>
<sequence>MDRTQLTADRIRADVADVLSLDPRAVAEDVQLTDQGMDSIRLMTLVERWRDEGADIDLIDLAERPTVAQWVALLVP</sequence>
<dbReference type="Pfam" id="PF00550">
    <property type="entry name" value="PP-binding"/>
    <property type="match status" value="1"/>
</dbReference>
<accession>A0ABP8C2M7</accession>
<reference evidence="3" key="1">
    <citation type="journal article" date="2019" name="Int. J. Syst. Evol. Microbiol.">
        <title>The Global Catalogue of Microorganisms (GCM) 10K type strain sequencing project: providing services to taxonomists for standard genome sequencing and annotation.</title>
        <authorList>
            <consortium name="The Broad Institute Genomics Platform"/>
            <consortium name="The Broad Institute Genome Sequencing Center for Infectious Disease"/>
            <person name="Wu L."/>
            <person name="Ma J."/>
        </authorList>
    </citation>
    <scope>NUCLEOTIDE SEQUENCE [LARGE SCALE GENOMIC DNA]</scope>
    <source>
        <strain evidence="3">JCM 17440</strain>
    </source>
</reference>
<dbReference type="EMBL" id="BAABAS010000006">
    <property type="protein sequence ID" value="GAA4232124.1"/>
    <property type="molecule type" value="Genomic_DNA"/>
</dbReference>
<dbReference type="Proteomes" id="UP001501710">
    <property type="component" value="Unassembled WGS sequence"/>
</dbReference>
<gene>
    <name evidence="2" type="ORF">GCM10022254_31220</name>
</gene>
<dbReference type="PROSITE" id="PS50075">
    <property type="entry name" value="CARRIER"/>
    <property type="match status" value="1"/>
</dbReference>
<evidence type="ECO:0000313" key="2">
    <source>
        <dbReference type="EMBL" id="GAA4232124.1"/>
    </source>
</evidence>
<protein>
    <recommendedName>
        <fullName evidence="1">Carrier domain-containing protein</fullName>
    </recommendedName>
</protein>
<evidence type="ECO:0000313" key="3">
    <source>
        <dbReference type="Proteomes" id="UP001501710"/>
    </source>
</evidence>
<comment type="caution">
    <text evidence="2">The sequence shown here is derived from an EMBL/GenBank/DDBJ whole genome shotgun (WGS) entry which is preliminary data.</text>
</comment>
<dbReference type="InterPro" id="IPR009081">
    <property type="entry name" value="PP-bd_ACP"/>
</dbReference>
<keyword evidence="3" id="KW-1185">Reference proteome</keyword>